<dbReference type="InterPro" id="IPR051678">
    <property type="entry name" value="AGP_Transferase"/>
</dbReference>
<dbReference type="PANTHER" id="PTHR21310:SF42">
    <property type="entry name" value="BIFUNCTIONAL AAC_APH"/>
    <property type="match status" value="1"/>
</dbReference>
<dbReference type="EMBL" id="JADEWL010000004">
    <property type="protein sequence ID" value="MBE9211519.1"/>
    <property type="molecule type" value="Genomic_DNA"/>
</dbReference>
<dbReference type="CDD" id="cd05155">
    <property type="entry name" value="APH_ChoK_like_1"/>
    <property type="match status" value="1"/>
</dbReference>
<feature type="domain" description="Aminoglycoside phosphotransferase" evidence="1">
    <location>
        <begin position="34"/>
        <end position="260"/>
    </location>
</feature>
<dbReference type="Proteomes" id="UP000620559">
    <property type="component" value="Unassembled WGS sequence"/>
</dbReference>
<dbReference type="AlphaFoldDB" id="A0A8J7F5B1"/>
<dbReference type="Gene3D" id="3.90.1200.10">
    <property type="match status" value="1"/>
</dbReference>
<evidence type="ECO:0000313" key="3">
    <source>
        <dbReference type="Proteomes" id="UP000620559"/>
    </source>
</evidence>
<dbReference type="Gene3D" id="3.30.200.20">
    <property type="entry name" value="Phosphorylase Kinase, domain 1"/>
    <property type="match status" value="1"/>
</dbReference>
<dbReference type="PANTHER" id="PTHR21310">
    <property type="entry name" value="AMINOGLYCOSIDE PHOSPHOTRANSFERASE-RELATED-RELATED"/>
    <property type="match status" value="1"/>
</dbReference>
<gene>
    <name evidence="2" type="ORF">IQ247_02095</name>
</gene>
<name>A0A8J7F5B1_9CYAN</name>
<dbReference type="InterPro" id="IPR002575">
    <property type="entry name" value="Aminoglycoside_PTrfase"/>
</dbReference>
<dbReference type="SUPFAM" id="SSF56112">
    <property type="entry name" value="Protein kinase-like (PK-like)"/>
    <property type="match status" value="1"/>
</dbReference>
<reference evidence="2" key="1">
    <citation type="submission" date="2020-10" db="EMBL/GenBank/DDBJ databases">
        <authorList>
            <person name="Castelo-Branco R."/>
            <person name="Eusebio N."/>
            <person name="Adriana R."/>
            <person name="Vieira A."/>
            <person name="Brugerolle De Fraissinette N."/>
            <person name="Rezende De Castro R."/>
            <person name="Schneider M.P."/>
            <person name="Vasconcelos V."/>
            <person name="Leao P.N."/>
        </authorList>
    </citation>
    <scope>NUCLEOTIDE SEQUENCE</scope>
    <source>
        <strain evidence="2">LEGE 06105</strain>
    </source>
</reference>
<sequence length="308" mass="34196">MHADEIHIDISLVKHLLNTQFPQWANQPIQPVRSSGTENVIYRLGAKMMVRLPRYPGATRSIDKEHLWLPKLAPLLPLSIPVPLAKGIPDRNYPFHWSVFEWIEGENASIDSIDNPCDSAIAPRGCSFAIALAELIIALQKIDTTGAPLAVKHNLRGVPLVTRDTAVRKAIHALQDTIDTDTVTKVWETALQAPDWNREPVWFHGDLLPGNLLFNQGRLSAVIDFGGLGAGDPACDLMIAWGLLRSENREVFRTTLGVDDATWIRGQGHGLSQALIFIPYYINTNPVGVSNARSAIAEIIKDFRRETR</sequence>
<dbReference type="InterPro" id="IPR011009">
    <property type="entry name" value="Kinase-like_dom_sf"/>
</dbReference>
<keyword evidence="3" id="KW-1185">Reference proteome</keyword>
<proteinExistence type="predicted"/>
<dbReference type="Pfam" id="PF01636">
    <property type="entry name" value="APH"/>
    <property type="match status" value="1"/>
</dbReference>
<accession>A0A8J7F5B1</accession>
<protein>
    <submittedName>
        <fullName evidence="2">Aminoglycoside phosphotransferase family protein</fullName>
    </submittedName>
</protein>
<organism evidence="2 3">
    <name type="scientific">Plectonema cf. radiosum LEGE 06105</name>
    <dbReference type="NCBI Taxonomy" id="945769"/>
    <lineage>
        <taxon>Bacteria</taxon>
        <taxon>Bacillati</taxon>
        <taxon>Cyanobacteriota</taxon>
        <taxon>Cyanophyceae</taxon>
        <taxon>Oscillatoriophycideae</taxon>
        <taxon>Oscillatoriales</taxon>
        <taxon>Microcoleaceae</taxon>
        <taxon>Plectonema</taxon>
    </lineage>
</organism>
<evidence type="ECO:0000259" key="1">
    <source>
        <dbReference type="Pfam" id="PF01636"/>
    </source>
</evidence>
<comment type="caution">
    <text evidence="2">The sequence shown here is derived from an EMBL/GenBank/DDBJ whole genome shotgun (WGS) entry which is preliminary data.</text>
</comment>
<evidence type="ECO:0000313" key="2">
    <source>
        <dbReference type="EMBL" id="MBE9211519.1"/>
    </source>
</evidence>